<organism evidence="3 4">
    <name type="scientific">Diatraea saccharalis</name>
    <name type="common">sugarcane borer</name>
    <dbReference type="NCBI Taxonomy" id="40085"/>
    <lineage>
        <taxon>Eukaryota</taxon>
        <taxon>Metazoa</taxon>
        <taxon>Ecdysozoa</taxon>
        <taxon>Arthropoda</taxon>
        <taxon>Hexapoda</taxon>
        <taxon>Insecta</taxon>
        <taxon>Pterygota</taxon>
        <taxon>Neoptera</taxon>
        <taxon>Endopterygota</taxon>
        <taxon>Lepidoptera</taxon>
        <taxon>Glossata</taxon>
        <taxon>Ditrysia</taxon>
        <taxon>Pyraloidea</taxon>
        <taxon>Crambidae</taxon>
        <taxon>Crambinae</taxon>
        <taxon>Diatraea</taxon>
    </lineage>
</organism>
<dbReference type="SUPFAM" id="SSF52799">
    <property type="entry name" value="(Phosphotyrosine protein) phosphatases II"/>
    <property type="match status" value="1"/>
</dbReference>
<dbReference type="InterPro" id="IPR010569">
    <property type="entry name" value="Myotubularin-like_Pase_dom"/>
</dbReference>
<dbReference type="Pfam" id="PF06602">
    <property type="entry name" value="Myotub-related"/>
    <property type="match status" value="1"/>
</dbReference>
<dbReference type="InterPro" id="IPR030564">
    <property type="entry name" value="Myotubularin"/>
</dbReference>
<dbReference type="EMBL" id="OU893334">
    <property type="protein sequence ID" value="CAG9791071.1"/>
    <property type="molecule type" value="Genomic_DNA"/>
</dbReference>
<proteinExistence type="inferred from homology"/>
<dbReference type="GO" id="GO:0005737">
    <property type="term" value="C:cytoplasm"/>
    <property type="evidence" value="ECO:0007669"/>
    <property type="project" value="TreeGrafter"/>
</dbReference>
<feature type="domain" description="Myotubularin phosphatase" evidence="2">
    <location>
        <begin position="5"/>
        <end position="65"/>
    </location>
</feature>
<dbReference type="InterPro" id="IPR029021">
    <property type="entry name" value="Prot-tyrosine_phosphatase-like"/>
</dbReference>
<dbReference type="PANTHER" id="PTHR10807">
    <property type="entry name" value="MYOTUBULARIN-RELATED"/>
    <property type="match status" value="1"/>
</dbReference>
<dbReference type="GO" id="GO:0016020">
    <property type="term" value="C:membrane"/>
    <property type="evidence" value="ECO:0007669"/>
    <property type="project" value="TreeGrafter"/>
</dbReference>
<dbReference type="Proteomes" id="UP001153714">
    <property type="component" value="Chromosome 3"/>
</dbReference>
<evidence type="ECO:0000259" key="2">
    <source>
        <dbReference type="Pfam" id="PF06602"/>
    </source>
</evidence>
<dbReference type="OrthoDB" id="271628at2759"/>
<comment type="similarity">
    <text evidence="1">Belongs to the protein-tyrosine phosphatase family. Non-receptor class myotubularin subfamily.</text>
</comment>
<name>A0A9N9R7G1_9NEOP</name>
<accession>A0A9N9R7G1</accession>
<reference evidence="3" key="2">
    <citation type="submission" date="2022-10" db="EMBL/GenBank/DDBJ databases">
        <authorList>
            <consortium name="ENA_rothamsted_submissions"/>
            <consortium name="culmorum"/>
            <person name="King R."/>
        </authorList>
    </citation>
    <scope>NUCLEOTIDE SEQUENCE</scope>
</reference>
<evidence type="ECO:0000313" key="3">
    <source>
        <dbReference type="EMBL" id="CAG9791071.1"/>
    </source>
</evidence>
<evidence type="ECO:0000313" key="4">
    <source>
        <dbReference type="Proteomes" id="UP001153714"/>
    </source>
</evidence>
<dbReference type="AlphaFoldDB" id="A0A9N9R7G1"/>
<protein>
    <recommendedName>
        <fullName evidence="2">Myotubularin phosphatase domain-containing protein</fullName>
    </recommendedName>
</protein>
<reference evidence="3" key="1">
    <citation type="submission" date="2021-12" db="EMBL/GenBank/DDBJ databases">
        <authorList>
            <person name="King R."/>
        </authorList>
    </citation>
    <scope>NUCLEOTIDE SEQUENCE</scope>
</reference>
<dbReference type="GO" id="GO:0046856">
    <property type="term" value="P:phosphatidylinositol dephosphorylation"/>
    <property type="evidence" value="ECO:0007669"/>
    <property type="project" value="TreeGrafter"/>
</dbReference>
<sequence>MAATDAAEHLSNNVTVVLQEGDGVDYCAVVSSLTQLMLDPHFRTISGFQSLIQKEWVALGHPFCDSLVQRPVWDWGEQFSEEDKALFENPLYACQSIRLPSQRISQYGGPSSPTRLVSAWSVGSVEVWSACYERWLSPLDVGHAGDVQYHVHNMYTYKEVPSTMIYIFLGFRNSIHKKPL</sequence>
<evidence type="ECO:0000256" key="1">
    <source>
        <dbReference type="ARBA" id="ARBA00007471"/>
    </source>
</evidence>
<dbReference type="PANTHER" id="PTHR10807:SF110">
    <property type="entry name" value="FI17948P1"/>
    <property type="match status" value="1"/>
</dbReference>
<keyword evidence="4" id="KW-1185">Reference proteome</keyword>
<gene>
    <name evidence="3" type="ORF">DIATSA_LOCUS8704</name>
</gene>